<feature type="domain" description="PIN" evidence="1">
    <location>
        <begin position="10"/>
        <end position="158"/>
    </location>
</feature>
<evidence type="ECO:0000259" key="1">
    <source>
        <dbReference type="Pfam" id="PF13470"/>
    </source>
</evidence>
<organism evidence="2 3">
    <name type="scientific">Mesorhizobium australicum</name>
    <dbReference type="NCBI Taxonomy" id="536018"/>
    <lineage>
        <taxon>Bacteria</taxon>
        <taxon>Pseudomonadati</taxon>
        <taxon>Pseudomonadota</taxon>
        <taxon>Alphaproteobacteria</taxon>
        <taxon>Hyphomicrobiales</taxon>
        <taxon>Phyllobacteriaceae</taxon>
        <taxon>Mesorhizobium</taxon>
    </lineage>
</organism>
<dbReference type="Proteomes" id="UP000193083">
    <property type="component" value="Unassembled WGS sequence"/>
</dbReference>
<evidence type="ECO:0000313" key="2">
    <source>
        <dbReference type="EMBL" id="SMH52349.1"/>
    </source>
</evidence>
<reference evidence="2 3" key="1">
    <citation type="submission" date="2017-04" db="EMBL/GenBank/DDBJ databases">
        <authorList>
            <person name="Afonso C.L."/>
            <person name="Miller P.J."/>
            <person name="Scott M.A."/>
            <person name="Spackman E."/>
            <person name="Goraichik I."/>
            <person name="Dimitrov K.M."/>
            <person name="Suarez D.L."/>
            <person name="Swayne D.E."/>
        </authorList>
    </citation>
    <scope>NUCLEOTIDE SEQUENCE [LARGE SCALE GENOMIC DNA]</scope>
    <source>
        <strain evidence="2 3">B5P</strain>
    </source>
</reference>
<accession>A0A1X7PKT9</accession>
<gene>
    <name evidence="2" type="ORF">SAMN02982922_4651</name>
</gene>
<keyword evidence="3" id="KW-1185">Reference proteome</keyword>
<name>A0A1X7PKT9_9HYPH</name>
<dbReference type="RefSeq" id="WP_085466322.1">
    <property type="nucleotide sequence ID" value="NZ_FXBL01000004.1"/>
</dbReference>
<dbReference type="EMBL" id="FXBL01000004">
    <property type="protein sequence ID" value="SMH52349.1"/>
    <property type="molecule type" value="Genomic_DNA"/>
</dbReference>
<protein>
    <submittedName>
        <fullName evidence="2">PIN domain-containing protein</fullName>
    </submittedName>
</protein>
<dbReference type="OrthoDB" id="5243920at2"/>
<proteinExistence type="predicted"/>
<dbReference type="InterPro" id="IPR002716">
    <property type="entry name" value="PIN_dom"/>
</dbReference>
<evidence type="ECO:0000313" key="3">
    <source>
        <dbReference type="Proteomes" id="UP000193083"/>
    </source>
</evidence>
<dbReference type="AlphaFoldDB" id="A0A1X7PKT9"/>
<sequence>MPLIEERVIRLTIDLNVFVADLIATERRVKATAASMLVEAVRDGTCPAGPVQLVVSIPMLEALSDVLVRRLAFPFDDAARLVDTVAAYAIEGPIPTPPLIALAAGFIPFADEQEIAKAMANRLSRRDMPLFDEIEDDRHVLTTALAGRADILITANIRDFLRGPVIRLARPDVALYPFAGQTLVIATPTFARHWLWQGIMPDAAFVQSQPDEFIRR</sequence>
<dbReference type="Pfam" id="PF13470">
    <property type="entry name" value="PIN_3"/>
    <property type="match status" value="1"/>
</dbReference>